<keyword evidence="5" id="KW-0479">Metal-binding</keyword>
<evidence type="ECO:0000256" key="3">
    <source>
        <dbReference type="ARBA" id="ARBA00022628"/>
    </source>
</evidence>
<accession>A0A7R9AF08</accession>
<sequence>MQADWIVVMDDGKIVEQGQHDVLANQVVWRHQATVERNHSADNFQTMDHLRYSAGPLGSRLEVRDTSLPANSMGELFEQALIDMTLLFLRLEELAAAQVLGEPDIARVPLMIDSSKWEVIEAGLQCIQGKGIVNSISLKEGQDKFIEQAKRIKRYGAATVVMAFDEAGQADTYQRKIEICERSYRILVDDAGAYGPHLVILLVLIIM</sequence>
<dbReference type="GO" id="GO:0031419">
    <property type="term" value="F:cobalamin binding"/>
    <property type="evidence" value="ECO:0007669"/>
    <property type="project" value="UniProtKB-KW"/>
</dbReference>
<dbReference type="GO" id="GO:0008705">
    <property type="term" value="F:methionine synthase activity"/>
    <property type="evidence" value="ECO:0007669"/>
    <property type="project" value="TreeGrafter"/>
</dbReference>
<feature type="domain" description="Pterin-binding" evidence="7">
    <location>
        <begin position="25"/>
        <end position="207"/>
    </location>
</feature>
<dbReference type="AlphaFoldDB" id="A0A7R9AF08"/>
<evidence type="ECO:0000313" key="8">
    <source>
        <dbReference type="EMBL" id="CAD7252650.1"/>
    </source>
</evidence>
<dbReference type="GO" id="GO:0046872">
    <property type="term" value="F:metal ion binding"/>
    <property type="evidence" value="ECO:0007669"/>
    <property type="project" value="UniProtKB-KW"/>
</dbReference>
<evidence type="ECO:0000256" key="5">
    <source>
        <dbReference type="ARBA" id="ARBA00022723"/>
    </source>
</evidence>
<dbReference type="InterPro" id="IPR011005">
    <property type="entry name" value="Dihydropteroate_synth-like_sf"/>
</dbReference>
<evidence type="ECO:0000256" key="4">
    <source>
        <dbReference type="ARBA" id="ARBA00022679"/>
    </source>
</evidence>
<evidence type="ECO:0000256" key="6">
    <source>
        <dbReference type="ARBA" id="ARBA00023285"/>
    </source>
</evidence>
<dbReference type="EMBL" id="CAJPEV010004671">
    <property type="protein sequence ID" value="CAG0902147.1"/>
    <property type="molecule type" value="Genomic_DNA"/>
</dbReference>
<dbReference type="PANTHER" id="PTHR45833">
    <property type="entry name" value="METHIONINE SYNTHASE"/>
    <property type="match status" value="1"/>
</dbReference>
<dbReference type="Proteomes" id="UP000677054">
    <property type="component" value="Unassembled WGS sequence"/>
</dbReference>
<protein>
    <recommendedName>
        <fullName evidence="7">Pterin-binding domain-containing protein</fullName>
    </recommendedName>
</protein>
<evidence type="ECO:0000256" key="1">
    <source>
        <dbReference type="ARBA" id="ARBA00010398"/>
    </source>
</evidence>
<dbReference type="OrthoDB" id="8168845at2759"/>
<dbReference type="InterPro" id="IPR050554">
    <property type="entry name" value="Met_Synthase/Corrinoid"/>
</dbReference>
<dbReference type="PROSITE" id="PS50972">
    <property type="entry name" value="PTERIN_BINDING"/>
    <property type="match status" value="1"/>
</dbReference>
<keyword evidence="6" id="KW-0170">Cobalt</keyword>
<dbReference type="EMBL" id="LR904188">
    <property type="protein sequence ID" value="CAD7252650.1"/>
    <property type="molecule type" value="Genomic_DNA"/>
</dbReference>
<comment type="similarity">
    <text evidence="1">Belongs to the vitamin-B12 dependent methionine synthase family.</text>
</comment>
<keyword evidence="4" id="KW-0808">Transferase</keyword>
<dbReference type="InterPro" id="IPR000489">
    <property type="entry name" value="Pterin-binding_dom"/>
</dbReference>
<dbReference type="GO" id="GO:0050667">
    <property type="term" value="P:homocysteine metabolic process"/>
    <property type="evidence" value="ECO:0007669"/>
    <property type="project" value="TreeGrafter"/>
</dbReference>
<evidence type="ECO:0000259" key="7">
    <source>
        <dbReference type="PROSITE" id="PS50972"/>
    </source>
</evidence>
<keyword evidence="9" id="KW-1185">Reference proteome</keyword>
<gene>
    <name evidence="8" type="ORF">DSTB1V02_LOCUS12407</name>
</gene>
<dbReference type="PANTHER" id="PTHR45833:SF1">
    <property type="entry name" value="METHIONINE SYNTHASE"/>
    <property type="match status" value="1"/>
</dbReference>
<name>A0A7R9AF08_9CRUS</name>
<organism evidence="8">
    <name type="scientific">Darwinula stevensoni</name>
    <dbReference type="NCBI Taxonomy" id="69355"/>
    <lineage>
        <taxon>Eukaryota</taxon>
        <taxon>Metazoa</taxon>
        <taxon>Ecdysozoa</taxon>
        <taxon>Arthropoda</taxon>
        <taxon>Crustacea</taxon>
        <taxon>Oligostraca</taxon>
        <taxon>Ostracoda</taxon>
        <taxon>Podocopa</taxon>
        <taxon>Podocopida</taxon>
        <taxon>Darwinulocopina</taxon>
        <taxon>Darwinuloidea</taxon>
        <taxon>Darwinulidae</taxon>
        <taxon>Darwinula</taxon>
    </lineage>
</organism>
<dbReference type="GO" id="GO:0046653">
    <property type="term" value="P:tetrahydrofolate metabolic process"/>
    <property type="evidence" value="ECO:0007669"/>
    <property type="project" value="TreeGrafter"/>
</dbReference>
<dbReference type="Pfam" id="PF00809">
    <property type="entry name" value="Pterin_bind"/>
    <property type="match status" value="1"/>
</dbReference>
<dbReference type="GO" id="GO:0005829">
    <property type="term" value="C:cytosol"/>
    <property type="evidence" value="ECO:0007669"/>
    <property type="project" value="TreeGrafter"/>
</dbReference>
<dbReference type="GO" id="GO:0032259">
    <property type="term" value="P:methylation"/>
    <property type="evidence" value="ECO:0007669"/>
    <property type="project" value="UniProtKB-KW"/>
</dbReference>
<keyword evidence="2" id="KW-0489">Methyltransferase</keyword>
<proteinExistence type="inferred from homology"/>
<dbReference type="Gene3D" id="3.20.20.20">
    <property type="entry name" value="Dihydropteroate synthase-like"/>
    <property type="match status" value="1"/>
</dbReference>
<evidence type="ECO:0000313" key="9">
    <source>
        <dbReference type="Proteomes" id="UP000677054"/>
    </source>
</evidence>
<evidence type="ECO:0000256" key="2">
    <source>
        <dbReference type="ARBA" id="ARBA00022603"/>
    </source>
</evidence>
<dbReference type="SUPFAM" id="SSF51717">
    <property type="entry name" value="Dihydropteroate synthetase-like"/>
    <property type="match status" value="1"/>
</dbReference>
<keyword evidence="3" id="KW-0846">Cobalamin</keyword>
<reference evidence="8" key="1">
    <citation type="submission" date="2020-11" db="EMBL/GenBank/DDBJ databases">
        <authorList>
            <person name="Tran Van P."/>
        </authorList>
    </citation>
    <scope>NUCLEOTIDE SEQUENCE</scope>
</reference>